<dbReference type="RefSeq" id="WP_189939377.1">
    <property type="nucleotide sequence ID" value="NZ_BMSX01000010.1"/>
</dbReference>
<dbReference type="AlphaFoldDB" id="A0A918CHH0"/>
<name>A0A918CHH0_9ACTN</name>
<gene>
    <name evidence="1" type="ORF">GCM10010251_45150</name>
</gene>
<comment type="caution">
    <text evidence="1">The sequence shown here is derived from an EMBL/GenBank/DDBJ whole genome shotgun (WGS) entry which is preliminary data.</text>
</comment>
<organism evidence="1 2">
    <name type="scientific">Streptomyces aurantiogriseus</name>
    <dbReference type="NCBI Taxonomy" id="66870"/>
    <lineage>
        <taxon>Bacteria</taxon>
        <taxon>Bacillati</taxon>
        <taxon>Actinomycetota</taxon>
        <taxon>Actinomycetes</taxon>
        <taxon>Kitasatosporales</taxon>
        <taxon>Streptomycetaceae</taxon>
        <taxon>Streptomyces</taxon>
    </lineage>
</organism>
<protein>
    <submittedName>
        <fullName evidence="1">Uncharacterized protein</fullName>
    </submittedName>
</protein>
<dbReference type="EMBL" id="BMSX01000010">
    <property type="protein sequence ID" value="GGR24046.1"/>
    <property type="molecule type" value="Genomic_DNA"/>
</dbReference>
<reference evidence="1" key="1">
    <citation type="journal article" date="2014" name="Int. J. Syst. Evol. Microbiol.">
        <title>Complete genome sequence of Corynebacterium casei LMG S-19264T (=DSM 44701T), isolated from a smear-ripened cheese.</title>
        <authorList>
            <consortium name="US DOE Joint Genome Institute (JGI-PGF)"/>
            <person name="Walter F."/>
            <person name="Albersmeier A."/>
            <person name="Kalinowski J."/>
            <person name="Ruckert C."/>
        </authorList>
    </citation>
    <scope>NUCLEOTIDE SEQUENCE</scope>
    <source>
        <strain evidence="1">JCM 4346</strain>
    </source>
</reference>
<keyword evidence="2" id="KW-1185">Reference proteome</keyword>
<reference evidence="1" key="2">
    <citation type="submission" date="2020-09" db="EMBL/GenBank/DDBJ databases">
        <authorList>
            <person name="Sun Q."/>
            <person name="Ohkuma M."/>
        </authorList>
    </citation>
    <scope>NUCLEOTIDE SEQUENCE</scope>
    <source>
        <strain evidence="1">JCM 4346</strain>
    </source>
</reference>
<accession>A0A918CHH0</accession>
<sequence length="216" mass="23604">MTECAVCGRNSNLPRTCRPCRNRIRGLLLGLPEAVVQTWMARHRVQRGTNGERVSASKEAPIPLRMDVLNLLGPSADAVLTGEDQEGPVPVVGVLSAWSDLAAEQTCQKPVSHTVSALTQFLVDHVEWACRQEWVADFAVELEGLLKTLRKVSGIEPVRILLPVTCPTCDLRTMVREEGSGWAAECRYCSVVKLSAREYAQLVAEQAQAVSTPGEV</sequence>
<evidence type="ECO:0000313" key="2">
    <source>
        <dbReference type="Proteomes" id="UP000658320"/>
    </source>
</evidence>
<proteinExistence type="predicted"/>
<evidence type="ECO:0000313" key="1">
    <source>
        <dbReference type="EMBL" id="GGR24046.1"/>
    </source>
</evidence>
<dbReference type="Proteomes" id="UP000658320">
    <property type="component" value="Unassembled WGS sequence"/>
</dbReference>